<comment type="caution">
    <text evidence="1">The sequence shown here is derived from an EMBL/GenBank/DDBJ whole genome shotgun (WGS) entry which is preliminary data.</text>
</comment>
<reference evidence="1" key="1">
    <citation type="journal article" date="2015" name="Nature">
        <title>Complex archaea that bridge the gap between prokaryotes and eukaryotes.</title>
        <authorList>
            <person name="Spang A."/>
            <person name="Saw J.H."/>
            <person name="Jorgensen S.L."/>
            <person name="Zaremba-Niedzwiedzka K."/>
            <person name="Martijn J."/>
            <person name="Lind A.E."/>
            <person name="van Eijk R."/>
            <person name="Schleper C."/>
            <person name="Guy L."/>
            <person name="Ettema T.J."/>
        </authorList>
    </citation>
    <scope>NUCLEOTIDE SEQUENCE</scope>
</reference>
<proteinExistence type="predicted"/>
<evidence type="ECO:0000313" key="1">
    <source>
        <dbReference type="EMBL" id="KKL55937.1"/>
    </source>
</evidence>
<name>A0A0F9FXS4_9ZZZZ</name>
<sequence>MARVYIRPAYSNNNSRIATVTSLRPEVVMWRPAFREFVLHVTFLASKEVWNSQVLYDNETCFSLVIENALQHSYAIPCYT</sequence>
<accession>A0A0F9FXS4</accession>
<dbReference type="AlphaFoldDB" id="A0A0F9FXS4"/>
<organism evidence="1">
    <name type="scientific">marine sediment metagenome</name>
    <dbReference type="NCBI Taxonomy" id="412755"/>
    <lineage>
        <taxon>unclassified sequences</taxon>
        <taxon>metagenomes</taxon>
        <taxon>ecological metagenomes</taxon>
    </lineage>
</organism>
<protein>
    <submittedName>
        <fullName evidence="1">Uncharacterized protein</fullName>
    </submittedName>
</protein>
<dbReference type="EMBL" id="LAZR01030661">
    <property type="protein sequence ID" value="KKL55937.1"/>
    <property type="molecule type" value="Genomic_DNA"/>
</dbReference>
<gene>
    <name evidence="1" type="ORF">LCGC14_2250430</name>
</gene>